<evidence type="ECO:0000313" key="2">
    <source>
        <dbReference type="EMBL" id="CAF9903824.1"/>
    </source>
</evidence>
<evidence type="ECO:0000259" key="1">
    <source>
        <dbReference type="PROSITE" id="PS50181"/>
    </source>
</evidence>
<proteinExistence type="predicted"/>
<dbReference type="SUPFAM" id="SSF52047">
    <property type="entry name" value="RNI-like"/>
    <property type="match status" value="1"/>
</dbReference>
<feature type="domain" description="F-box" evidence="1">
    <location>
        <begin position="1"/>
        <end position="31"/>
    </location>
</feature>
<keyword evidence="3" id="KW-1185">Reference proteome</keyword>
<organism evidence="2 3">
    <name type="scientific">Gomphillus americanus</name>
    <dbReference type="NCBI Taxonomy" id="1940652"/>
    <lineage>
        <taxon>Eukaryota</taxon>
        <taxon>Fungi</taxon>
        <taxon>Dikarya</taxon>
        <taxon>Ascomycota</taxon>
        <taxon>Pezizomycotina</taxon>
        <taxon>Lecanoromycetes</taxon>
        <taxon>OSLEUM clade</taxon>
        <taxon>Ostropomycetidae</taxon>
        <taxon>Ostropales</taxon>
        <taxon>Graphidaceae</taxon>
        <taxon>Gomphilloideae</taxon>
        <taxon>Gomphillus</taxon>
    </lineage>
</organism>
<dbReference type="PROSITE" id="PS50181">
    <property type="entry name" value="FBOX"/>
    <property type="match status" value="1"/>
</dbReference>
<dbReference type="AlphaFoldDB" id="A0A8H3EEL6"/>
<comment type="caution">
    <text evidence="2">The sequence shown here is derived from an EMBL/GenBank/DDBJ whole genome shotgun (WGS) entry which is preliminary data.</text>
</comment>
<dbReference type="Gene3D" id="3.80.10.10">
    <property type="entry name" value="Ribonuclease Inhibitor"/>
    <property type="match status" value="1"/>
</dbReference>
<name>A0A8H3EEL6_9LECA</name>
<dbReference type="InterPro" id="IPR001810">
    <property type="entry name" value="F-box_dom"/>
</dbReference>
<accession>A0A8H3EEL6</accession>
<dbReference type="OrthoDB" id="5425556at2759"/>
<protein>
    <recommendedName>
        <fullName evidence="1">F-box domain-containing protein</fullName>
    </recommendedName>
</protein>
<evidence type="ECO:0000313" key="3">
    <source>
        <dbReference type="Proteomes" id="UP000664169"/>
    </source>
</evidence>
<dbReference type="Proteomes" id="UP000664169">
    <property type="component" value="Unassembled WGS sequence"/>
</dbReference>
<sequence length="333" mass="38110">MHIFNLPAELLRDVLVRLDYRSLLAYSLSCRSNYVFTLSCLTRLELAIHPSQQAAVLASSPQVLCSTESFPDDAPDATNIILPPEHSKTHYLTIYRQNKIVSNILAKHYASLRSLDLSIWELDMKTATALSQASRLQHLTLRMDHPFARVKHMPLNFWHTSPGSTVWNKFYSAPNIWFPPTPPLTPCSSRSSSPAPSIPRAVFTELRTLHLERAGITDYQIQRIINENTNLTEIRLRKCLTLTDEFFRDLSNSEICRTASRKKGKKGLKVLHFEMSTNPAIDHGILKYIGQMTSLEIRHLNQTEWRITNLVLPRFDDDGIDIRTIEIDPAYMI</sequence>
<dbReference type="InterPro" id="IPR032675">
    <property type="entry name" value="LRR_dom_sf"/>
</dbReference>
<gene>
    <name evidence="2" type="ORF">GOMPHAMPRED_000565</name>
</gene>
<dbReference type="EMBL" id="CAJPDQ010000001">
    <property type="protein sequence ID" value="CAF9903824.1"/>
    <property type="molecule type" value="Genomic_DNA"/>
</dbReference>
<reference evidence="2" key="1">
    <citation type="submission" date="2021-03" db="EMBL/GenBank/DDBJ databases">
        <authorList>
            <person name="Tagirdzhanova G."/>
        </authorList>
    </citation>
    <scope>NUCLEOTIDE SEQUENCE</scope>
</reference>